<evidence type="ECO:0000256" key="2">
    <source>
        <dbReference type="ARBA" id="ARBA00022737"/>
    </source>
</evidence>
<gene>
    <name evidence="7" type="ORF">Q8F55_007546</name>
</gene>
<feature type="region of interest" description="Disordered" evidence="5">
    <location>
        <begin position="299"/>
        <end position="410"/>
    </location>
</feature>
<dbReference type="SMART" id="SM00355">
    <property type="entry name" value="ZnF_C2H2"/>
    <property type="match status" value="5"/>
</dbReference>
<feature type="domain" description="C2H2-type" evidence="6">
    <location>
        <begin position="115"/>
        <end position="135"/>
    </location>
</feature>
<feature type="domain" description="C2H2-type" evidence="6">
    <location>
        <begin position="86"/>
        <end position="110"/>
    </location>
</feature>
<keyword evidence="8" id="KW-1185">Reference proteome</keyword>
<organism evidence="7 8">
    <name type="scientific">Vanrija albida</name>
    <dbReference type="NCBI Taxonomy" id="181172"/>
    <lineage>
        <taxon>Eukaryota</taxon>
        <taxon>Fungi</taxon>
        <taxon>Dikarya</taxon>
        <taxon>Basidiomycota</taxon>
        <taxon>Agaricomycotina</taxon>
        <taxon>Tremellomycetes</taxon>
        <taxon>Trichosporonales</taxon>
        <taxon>Trichosporonaceae</taxon>
        <taxon>Vanrija</taxon>
    </lineage>
</organism>
<keyword evidence="3" id="KW-0863">Zinc-finger</keyword>
<feature type="region of interest" description="Disordered" evidence="5">
    <location>
        <begin position="238"/>
        <end position="286"/>
    </location>
</feature>
<keyword evidence="4" id="KW-0862">Zinc</keyword>
<dbReference type="PANTHER" id="PTHR24409:SF295">
    <property type="entry name" value="AZ2-RELATED"/>
    <property type="match status" value="1"/>
</dbReference>
<dbReference type="Proteomes" id="UP001565368">
    <property type="component" value="Unassembled WGS sequence"/>
</dbReference>
<feature type="compositionally biased region" description="Basic and acidic residues" evidence="5">
    <location>
        <begin position="317"/>
        <end position="368"/>
    </location>
</feature>
<dbReference type="GeneID" id="95988589"/>
<feature type="compositionally biased region" description="Low complexity" evidence="5">
    <location>
        <begin position="369"/>
        <end position="387"/>
    </location>
</feature>
<keyword evidence="1" id="KW-0479">Metal-binding</keyword>
<feature type="domain" description="C2H2-type" evidence="6">
    <location>
        <begin position="33"/>
        <end position="57"/>
    </location>
</feature>
<feature type="compositionally biased region" description="Basic residues" evidence="5">
    <location>
        <begin position="391"/>
        <end position="400"/>
    </location>
</feature>
<name>A0ABR3PTU5_9TREE</name>
<feature type="compositionally biased region" description="Basic and acidic residues" evidence="5">
    <location>
        <begin position="299"/>
        <end position="309"/>
    </location>
</feature>
<keyword evidence="2" id="KW-0677">Repeat</keyword>
<dbReference type="PANTHER" id="PTHR24409">
    <property type="entry name" value="ZINC FINGER PROTEIN 142"/>
    <property type="match status" value="1"/>
</dbReference>
<evidence type="ECO:0000256" key="1">
    <source>
        <dbReference type="ARBA" id="ARBA00022723"/>
    </source>
</evidence>
<feature type="domain" description="C2H2-type" evidence="6">
    <location>
        <begin position="60"/>
        <end position="85"/>
    </location>
</feature>
<evidence type="ECO:0000313" key="8">
    <source>
        <dbReference type="Proteomes" id="UP001565368"/>
    </source>
</evidence>
<protein>
    <recommendedName>
        <fullName evidence="6">C2H2-type domain-containing protein</fullName>
    </recommendedName>
</protein>
<evidence type="ECO:0000256" key="5">
    <source>
        <dbReference type="SAM" id="MobiDB-lite"/>
    </source>
</evidence>
<sequence>MDYTCGTCLKVFPTGREARDAHTAATGHKPPRHECCACPLVSATAGAAAAHQAEANHFPHPCRDPACGETWPTETGRDKHELEAHRFCGPCGRRCDTDANLRMHLNSSAHRPANLACPQCGGGFASATGLAHHLERACGQLGRQAVLGVVAPRDPNGWFSSDAVRFVRAPREAADTAWNGTAWRCPQVGCGSEHASQTELSAHLASPDHDEPVFVCYSGCGRQFLALSAIFNHLESDGCAGEGSRKKKAPSRRASGVPTASVDAGRRASGVPTTPGDAGRRASGVPAAVVEASGRALRDVDAANRDTANRRVSRVHGPKDKDKSTPGPKDKGAPGQKERSTPAPKDSRTPARRDKGGRDRPAGDKPAGDKPAPTPAAATRDTTAPRDTPTRRPKAPRAKPRPNSIRGLPA</sequence>
<evidence type="ECO:0000313" key="7">
    <source>
        <dbReference type="EMBL" id="KAL1405867.1"/>
    </source>
</evidence>
<accession>A0ABR3PTU5</accession>
<dbReference type="RefSeq" id="XP_069205811.1">
    <property type="nucleotide sequence ID" value="XM_069355970.1"/>
</dbReference>
<evidence type="ECO:0000256" key="4">
    <source>
        <dbReference type="ARBA" id="ARBA00022833"/>
    </source>
</evidence>
<dbReference type="EMBL" id="JBBXJM010000006">
    <property type="protein sequence ID" value="KAL1405867.1"/>
    <property type="molecule type" value="Genomic_DNA"/>
</dbReference>
<evidence type="ECO:0000256" key="3">
    <source>
        <dbReference type="ARBA" id="ARBA00022771"/>
    </source>
</evidence>
<dbReference type="InterPro" id="IPR013087">
    <property type="entry name" value="Znf_C2H2_type"/>
</dbReference>
<dbReference type="Gene3D" id="3.30.160.60">
    <property type="entry name" value="Classic Zinc Finger"/>
    <property type="match status" value="1"/>
</dbReference>
<evidence type="ECO:0000259" key="6">
    <source>
        <dbReference type="SMART" id="SM00355"/>
    </source>
</evidence>
<proteinExistence type="predicted"/>
<comment type="caution">
    <text evidence="7">The sequence shown here is derived from an EMBL/GenBank/DDBJ whole genome shotgun (WGS) entry which is preliminary data.</text>
</comment>
<feature type="domain" description="C2H2-type" evidence="6">
    <location>
        <begin position="183"/>
        <end position="209"/>
    </location>
</feature>
<reference evidence="7 8" key="1">
    <citation type="submission" date="2023-08" db="EMBL/GenBank/DDBJ databases">
        <title>Annotated Genome Sequence of Vanrija albida AlHP1.</title>
        <authorList>
            <person name="Herzog R."/>
        </authorList>
    </citation>
    <scope>NUCLEOTIDE SEQUENCE [LARGE SCALE GENOMIC DNA]</scope>
    <source>
        <strain evidence="7 8">AlHP1</strain>
    </source>
</reference>